<evidence type="ECO:0000313" key="1">
    <source>
        <dbReference type="EMBL" id="CAF0837075.1"/>
    </source>
</evidence>
<gene>
    <name evidence="1" type="ORF">OXX778_LOCUS8254</name>
</gene>
<accession>A0A813V5R5</accession>
<reference evidence="1" key="1">
    <citation type="submission" date="2021-02" db="EMBL/GenBank/DDBJ databases">
        <authorList>
            <person name="Nowell W R."/>
        </authorList>
    </citation>
    <scope>NUCLEOTIDE SEQUENCE</scope>
    <source>
        <strain evidence="1">Ploen Becks lab</strain>
    </source>
</reference>
<comment type="caution">
    <text evidence="1">The sequence shown here is derived from an EMBL/GenBank/DDBJ whole genome shotgun (WGS) entry which is preliminary data.</text>
</comment>
<dbReference type="SUPFAM" id="SSF50978">
    <property type="entry name" value="WD40 repeat-like"/>
    <property type="match status" value="1"/>
</dbReference>
<dbReference type="EMBL" id="CAJNOC010001122">
    <property type="protein sequence ID" value="CAF0837075.1"/>
    <property type="molecule type" value="Genomic_DNA"/>
</dbReference>
<name>A0A813V5R5_9BILA</name>
<dbReference type="GO" id="GO:0034066">
    <property type="term" value="C:Ric1-Rgp1 guanyl-nucleotide exchange factor complex"/>
    <property type="evidence" value="ECO:0007669"/>
    <property type="project" value="InterPro"/>
</dbReference>
<keyword evidence="2" id="KW-1185">Reference proteome</keyword>
<protein>
    <submittedName>
        <fullName evidence="1">Uncharacterized protein</fullName>
    </submittedName>
</protein>
<dbReference type="InterPro" id="IPR036322">
    <property type="entry name" value="WD40_repeat_dom_sf"/>
</dbReference>
<dbReference type="GO" id="GO:0006886">
    <property type="term" value="P:intracellular protein transport"/>
    <property type="evidence" value="ECO:0007669"/>
    <property type="project" value="InterPro"/>
</dbReference>
<proteinExistence type="predicted"/>
<dbReference type="Proteomes" id="UP000663879">
    <property type="component" value="Unassembled WGS sequence"/>
</dbReference>
<dbReference type="OrthoDB" id="67540at2759"/>
<organism evidence="1 2">
    <name type="scientific">Brachionus calyciflorus</name>
    <dbReference type="NCBI Taxonomy" id="104777"/>
    <lineage>
        <taxon>Eukaryota</taxon>
        <taxon>Metazoa</taxon>
        <taxon>Spiralia</taxon>
        <taxon>Gnathifera</taxon>
        <taxon>Rotifera</taxon>
        <taxon>Eurotatoria</taxon>
        <taxon>Monogononta</taxon>
        <taxon>Pseudotrocha</taxon>
        <taxon>Ploima</taxon>
        <taxon>Brachionidae</taxon>
        <taxon>Brachionus</taxon>
    </lineage>
</organism>
<dbReference type="GO" id="GO:0005829">
    <property type="term" value="C:cytosol"/>
    <property type="evidence" value="ECO:0007669"/>
    <property type="project" value="TreeGrafter"/>
</dbReference>
<dbReference type="InterPro" id="IPR040096">
    <property type="entry name" value="Ric1"/>
</dbReference>
<dbReference type="AlphaFoldDB" id="A0A813V5R5"/>
<dbReference type="PANTHER" id="PTHR22746">
    <property type="entry name" value="RAB6A-GEF COMPLEX PARTNER PROTEIN 1"/>
    <property type="match status" value="1"/>
</dbReference>
<evidence type="ECO:0000313" key="2">
    <source>
        <dbReference type="Proteomes" id="UP000663879"/>
    </source>
</evidence>
<dbReference type="GO" id="GO:0042147">
    <property type="term" value="P:retrograde transport, endosome to Golgi"/>
    <property type="evidence" value="ECO:0007669"/>
    <property type="project" value="TreeGrafter"/>
</dbReference>
<dbReference type="GO" id="GO:0000139">
    <property type="term" value="C:Golgi membrane"/>
    <property type="evidence" value="ECO:0007669"/>
    <property type="project" value="TreeGrafter"/>
</dbReference>
<sequence length="471" mass="54100">MYYVVESPKSINVPIGEFNHVKCIKANKENTFICSITSNDIMIWFSTSNMLIAFHQRADNSISIHGENHVVEWNTDSSKIAVMTTKGYLIFYKIIYENEFVLTDTASAQTAWSDSLFSNQIQYQNPLLSCKITHEFSIHIQHAHKYIFCFNDEIFIPLLNGKIIKVPWDDQARHDHFFLHLHRLYFKIEPDGELFKLKDNIYVSDFEMGIDDGYLYLAGVLSDAGGIYLYSDSSNVFRGLIAKTMVNDRALLHKCVAVNPQYRILAFGCRNGIAVAYHQPDDYTALQISNYYQTDSKLNENSTVINLKWSPDYKILTVLYDNGTFCLFSVFGSLLYDSRDLFYYSCVNQTLRFVKNLEFGIEGYSIWLYVQSNEQNSLGGLFQLKALKSSAMNNCSMTNVDHIALNGEREVYVCLNLTKISSRSLEKIENSNKKLPQKYQYPCLKLGGNSIWQIINVPLTYISTNYPIKVS</sequence>
<dbReference type="PANTHER" id="PTHR22746:SF10">
    <property type="entry name" value="GUANINE NUCLEOTIDE EXCHANGE FACTOR SUBUNIT RIC1"/>
    <property type="match status" value="1"/>
</dbReference>